<evidence type="ECO:0000256" key="4">
    <source>
        <dbReference type="ARBA" id="ARBA00022692"/>
    </source>
</evidence>
<dbReference type="PRINTS" id="PR00173">
    <property type="entry name" value="EDTRNSPORT"/>
</dbReference>
<evidence type="ECO:0000256" key="3">
    <source>
        <dbReference type="ARBA" id="ARBA00022475"/>
    </source>
</evidence>
<dbReference type="GO" id="GO:0070778">
    <property type="term" value="P:L-aspartate transmembrane transport"/>
    <property type="evidence" value="ECO:0007669"/>
    <property type="project" value="TreeGrafter"/>
</dbReference>
<evidence type="ECO:0000256" key="6">
    <source>
        <dbReference type="ARBA" id="ARBA00022989"/>
    </source>
</evidence>
<keyword evidence="6 9" id="KW-1133">Transmembrane helix</keyword>
<dbReference type="InterPro" id="IPR036458">
    <property type="entry name" value="Na:dicarbo_symporter_sf"/>
</dbReference>
<comment type="subcellular location">
    <subcellularLocation>
        <location evidence="1">Cell membrane</location>
        <topology evidence="1">Multi-pass membrane protein</topology>
    </subcellularLocation>
</comment>
<dbReference type="GO" id="GO:0015366">
    <property type="term" value="F:malate:proton symporter activity"/>
    <property type="evidence" value="ECO:0007669"/>
    <property type="project" value="TreeGrafter"/>
</dbReference>
<keyword evidence="5" id="KW-0769">Symport</keyword>
<dbReference type="InterPro" id="IPR001991">
    <property type="entry name" value="Na-dicarboxylate_symporter"/>
</dbReference>
<dbReference type="AlphaFoldDB" id="A0A5A7NTV4"/>
<keyword evidence="7 9" id="KW-0472">Membrane</keyword>
<evidence type="ECO:0000256" key="9">
    <source>
        <dbReference type="SAM" id="Phobius"/>
    </source>
</evidence>
<sequence>MAKPPTLLDEAPRQPEAPHEKPKKKTDRTHWLYILVIGSVVLGAIVGLVFPDLGKALKPLGTGFVSLIKMIIAPVIFCTIVLGVGSIAKAATVGKVGGLALLYFITMSTFALAIGLVVGNIIHPGSGLQLKPYEASSSGSENPTVKFLLELIPGDLPVLPTLVLALLVGFALQSMGKAGEPVLGAIRNIQAVVFRIMMMIMWVAPLGAFGAIAAVVGATGWAAIGSMMVLMTAFYVTCALFIVVVLGTLLRVVTGLNIFSLLKYLGREYLLIFSTSSSESALPRLIAKMEHAGVSKPVVGITVPTGYSFNLDGTAIYLTMAALFVSTAMGIPMNLGEQIGLLAFMIIASKGAAGVTGAGLATLAAGLQAHRPELLEGMGVIVGIDKFMSEARALTNFTGNAVATLLIGKWTKEIDLEQSRAALSGSRPFDEESLTADAH</sequence>
<dbReference type="SUPFAM" id="SSF118215">
    <property type="entry name" value="Proton glutamate symport protein"/>
    <property type="match status" value="1"/>
</dbReference>
<keyword evidence="11" id="KW-1185">Reference proteome</keyword>
<keyword evidence="3" id="KW-1003">Cell membrane</keyword>
<feature type="compositionally biased region" description="Basic and acidic residues" evidence="8">
    <location>
        <begin position="10"/>
        <end position="20"/>
    </location>
</feature>
<dbReference type="EMBL" id="BKDJ01000020">
    <property type="protein sequence ID" value="GER24294.1"/>
    <property type="molecule type" value="Genomic_DNA"/>
</dbReference>
<evidence type="ECO:0000256" key="2">
    <source>
        <dbReference type="ARBA" id="ARBA00022448"/>
    </source>
</evidence>
<keyword evidence="4 9" id="KW-0812">Transmembrane</keyword>
<keyword evidence="2" id="KW-0813">Transport</keyword>
<evidence type="ECO:0000256" key="8">
    <source>
        <dbReference type="SAM" id="MobiDB-lite"/>
    </source>
</evidence>
<dbReference type="PANTHER" id="PTHR42865">
    <property type="entry name" value="PROTON/GLUTAMATE-ASPARTATE SYMPORTER"/>
    <property type="match status" value="1"/>
</dbReference>
<dbReference type="PANTHER" id="PTHR42865:SF1">
    <property type="entry name" value="AEROBIC C4-DICARBOXYLATE TRANSPORT PROTEIN"/>
    <property type="match status" value="1"/>
</dbReference>
<dbReference type="Pfam" id="PF00375">
    <property type="entry name" value="SDF"/>
    <property type="match status" value="1"/>
</dbReference>
<dbReference type="Gene3D" id="1.10.3860.10">
    <property type="entry name" value="Sodium:dicarboxylate symporter"/>
    <property type="match status" value="1"/>
</dbReference>
<evidence type="ECO:0000256" key="1">
    <source>
        <dbReference type="ARBA" id="ARBA00004651"/>
    </source>
</evidence>
<feature type="transmembrane region" description="Helical" evidence="9">
    <location>
        <begin position="196"/>
        <end position="224"/>
    </location>
</feature>
<feature type="transmembrane region" description="Helical" evidence="9">
    <location>
        <begin position="315"/>
        <end position="333"/>
    </location>
</feature>
<accession>A0A5A7NTV4</accession>
<evidence type="ECO:0000313" key="10">
    <source>
        <dbReference type="EMBL" id="GER24294.1"/>
    </source>
</evidence>
<feature type="transmembrane region" description="Helical" evidence="9">
    <location>
        <begin position="31"/>
        <end position="50"/>
    </location>
</feature>
<dbReference type="Proteomes" id="UP000325307">
    <property type="component" value="Unassembled WGS sequence"/>
</dbReference>
<dbReference type="GO" id="GO:0005886">
    <property type="term" value="C:plasma membrane"/>
    <property type="evidence" value="ECO:0007669"/>
    <property type="project" value="UniProtKB-SubCell"/>
</dbReference>
<reference evidence="10 11" key="1">
    <citation type="submission" date="2019-09" db="EMBL/GenBank/DDBJ databases">
        <title>Arthrobacter zafarii sp. nov., a moderately thermotolerant and halotolerant actinobacterium isolated from Cholistan desert soil of Pakistan.</title>
        <authorList>
            <person name="Amin A."/>
            <person name="Ahmed I."/>
            <person name="Khalid N."/>
            <person name="Schumann P."/>
            <person name="Busse H.J."/>
            <person name="Khan I.U."/>
            <person name="Li S."/>
            <person name="Li W.J."/>
        </authorList>
    </citation>
    <scope>NUCLEOTIDE SEQUENCE [LARGE SCALE GENOMIC DNA]</scope>
    <source>
        <strain evidence="10 11">NCCP-1664</strain>
    </source>
</reference>
<name>A0A5A7NTV4_9MICC</name>
<evidence type="ECO:0000256" key="5">
    <source>
        <dbReference type="ARBA" id="ARBA00022847"/>
    </source>
</evidence>
<dbReference type="FunFam" id="1.10.3860.10:FF:000001">
    <property type="entry name" value="C4-dicarboxylate transport protein"/>
    <property type="match status" value="1"/>
</dbReference>
<gene>
    <name evidence="10" type="ORF">NCCP1664_27890</name>
</gene>
<feature type="transmembrane region" description="Helical" evidence="9">
    <location>
        <begin position="100"/>
        <end position="122"/>
    </location>
</feature>
<dbReference type="OrthoDB" id="9766690at2"/>
<organism evidence="10 11">
    <name type="scientific">Zafaria cholistanensis</name>
    <dbReference type="NCBI Taxonomy" id="1682741"/>
    <lineage>
        <taxon>Bacteria</taxon>
        <taxon>Bacillati</taxon>
        <taxon>Actinomycetota</taxon>
        <taxon>Actinomycetes</taxon>
        <taxon>Micrococcales</taxon>
        <taxon>Micrococcaceae</taxon>
        <taxon>Zafaria</taxon>
    </lineage>
</organism>
<dbReference type="RefSeq" id="WP_149957879.1">
    <property type="nucleotide sequence ID" value="NZ_BKDJ01000020.1"/>
</dbReference>
<feature type="transmembrane region" description="Helical" evidence="9">
    <location>
        <begin position="70"/>
        <end position="88"/>
    </location>
</feature>
<proteinExistence type="predicted"/>
<feature type="region of interest" description="Disordered" evidence="8">
    <location>
        <begin position="1"/>
        <end position="24"/>
    </location>
</feature>
<feature type="transmembrane region" description="Helical" evidence="9">
    <location>
        <begin position="230"/>
        <end position="253"/>
    </location>
</feature>
<feature type="transmembrane region" description="Helical" evidence="9">
    <location>
        <begin position="339"/>
        <end position="365"/>
    </location>
</feature>
<feature type="transmembrane region" description="Helical" evidence="9">
    <location>
        <begin position="156"/>
        <end position="175"/>
    </location>
</feature>
<evidence type="ECO:0000313" key="11">
    <source>
        <dbReference type="Proteomes" id="UP000325307"/>
    </source>
</evidence>
<dbReference type="GO" id="GO:0015141">
    <property type="term" value="F:succinate transmembrane transporter activity"/>
    <property type="evidence" value="ECO:0007669"/>
    <property type="project" value="TreeGrafter"/>
</dbReference>
<dbReference type="GO" id="GO:0015138">
    <property type="term" value="F:fumarate transmembrane transporter activity"/>
    <property type="evidence" value="ECO:0007669"/>
    <property type="project" value="TreeGrafter"/>
</dbReference>
<comment type="caution">
    <text evidence="10">The sequence shown here is derived from an EMBL/GenBank/DDBJ whole genome shotgun (WGS) entry which is preliminary data.</text>
</comment>
<protein>
    <submittedName>
        <fullName evidence="10">C4-dicarboxylate transporter DctA</fullName>
    </submittedName>
</protein>
<evidence type="ECO:0000256" key="7">
    <source>
        <dbReference type="ARBA" id="ARBA00023136"/>
    </source>
</evidence>